<proteinExistence type="predicted"/>
<dbReference type="WBParaSite" id="HPLM_0000277701-mRNA-1">
    <property type="protein sequence ID" value="HPLM_0000277701-mRNA-1"/>
    <property type="gene ID" value="HPLM_0000277701"/>
</dbReference>
<reference evidence="2" key="1">
    <citation type="submission" date="2017-02" db="UniProtKB">
        <authorList>
            <consortium name="WormBaseParasite"/>
        </authorList>
    </citation>
    <scope>IDENTIFICATION</scope>
</reference>
<dbReference type="AlphaFoldDB" id="A0A0N4VZQ3"/>
<protein>
    <submittedName>
        <fullName evidence="2">Hyp7</fullName>
    </submittedName>
</protein>
<accession>A0A0N4VZQ3</accession>
<evidence type="ECO:0000313" key="2">
    <source>
        <dbReference type="WBParaSite" id="HPLM_0000277701-mRNA-1"/>
    </source>
</evidence>
<feature type="region of interest" description="Disordered" evidence="1">
    <location>
        <begin position="1"/>
        <end position="51"/>
    </location>
</feature>
<sequence>LKAASKNNAVVEDPRNTDETEVEFPNTTPRPNTEEKNLETSPGSVVIKKTPADDGSFGNVYIYLNLVKDLSTKVKRAEEMKENIPKR</sequence>
<organism evidence="2">
    <name type="scientific">Haemonchus placei</name>
    <name type="common">Barber's pole worm</name>
    <dbReference type="NCBI Taxonomy" id="6290"/>
    <lineage>
        <taxon>Eukaryota</taxon>
        <taxon>Metazoa</taxon>
        <taxon>Ecdysozoa</taxon>
        <taxon>Nematoda</taxon>
        <taxon>Chromadorea</taxon>
        <taxon>Rhabditida</taxon>
        <taxon>Rhabditina</taxon>
        <taxon>Rhabditomorpha</taxon>
        <taxon>Strongyloidea</taxon>
        <taxon>Trichostrongylidae</taxon>
        <taxon>Haemonchus</taxon>
    </lineage>
</organism>
<evidence type="ECO:0000256" key="1">
    <source>
        <dbReference type="SAM" id="MobiDB-lite"/>
    </source>
</evidence>
<name>A0A0N4VZQ3_HAEPC</name>